<reference evidence="1 2" key="1">
    <citation type="submission" date="2020-05" db="EMBL/GenBank/DDBJ databases">
        <title>Complete closed genome sequence of Defluviicoccus vanus.</title>
        <authorList>
            <person name="Bessarab I."/>
            <person name="Arumugam K."/>
            <person name="Maszenan A.M."/>
            <person name="Seviour R.J."/>
            <person name="Williams R.B."/>
        </authorList>
    </citation>
    <scope>NUCLEOTIDE SEQUENCE [LARGE SCALE GENOMIC DNA]</scope>
    <source>
        <strain evidence="1 2">Ben 114</strain>
    </source>
</reference>
<gene>
    <name evidence="1" type="ORF">HQ394_03490</name>
</gene>
<protein>
    <submittedName>
        <fullName evidence="1">Uncharacterized protein</fullName>
    </submittedName>
</protein>
<keyword evidence="2" id="KW-1185">Reference proteome</keyword>
<dbReference type="EMBL" id="CP053923">
    <property type="protein sequence ID" value="QNT68603.1"/>
    <property type="molecule type" value="Genomic_DNA"/>
</dbReference>
<proteinExistence type="predicted"/>
<evidence type="ECO:0000313" key="1">
    <source>
        <dbReference type="EMBL" id="QNT68603.1"/>
    </source>
</evidence>
<dbReference type="Proteomes" id="UP000516369">
    <property type="component" value="Chromosome"/>
</dbReference>
<organism evidence="1 2">
    <name type="scientific">Defluviicoccus vanus</name>
    <dbReference type="NCBI Taxonomy" id="111831"/>
    <lineage>
        <taxon>Bacteria</taxon>
        <taxon>Pseudomonadati</taxon>
        <taxon>Pseudomonadota</taxon>
        <taxon>Alphaproteobacteria</taxon>
        <taxon>Rhodospirillales</taxon>
        <taxon>Rhodospirillaceae</taxon>
        <taxon>Defluviicoccus</taxon>
    </lineage>
</organism>
<dbReference type="AlphaFoldDB" id="A0A7H1MYR7"/>
<dbReference type="KEGG" id="dvn:HQ394_03490"/>
<sequence length="302" mass="35568">MNTLFWERVQPTPHRREEQVIDAVMRLCESLTGGRAENIWTPDRVERHLPAVDRHFTVADTQYAVEHTAIQAFDNEYNADANWRNILEEPIEKLEDYLSKVLPSDSDWELWVPARVNFFNSKNVSHFLNQIKDWVVMVAPSLGNAFPDNVIMGRSNIGRRSVPIRLGRYPLHFCSNRSLKTFHIERMLFVNESRERVTVIYRAFERKAPKLAECRLRGAFAILVLEWSSSLATPAIPILYAANILHNRFQDSVDRVVVVSTDEEIWNLQYYNCTDAINNDIHKYNWWLYDPIKQHIWQRTWI</sequence>
<accession>A0A7H1MYR7</accession>
<name>A0A7H1MYR7_9PROT</name>
<evidence type="ECO:0000313" key="2">
    <source>
        <dbReference type="Proteomes" id="UP000516369"/>
    </source>
</evidence>
<dbReference type="RefSeq" id="WP_190262042.1">
    <property type="nucleotide sequence ID" value="NZ_CP053923.1"/>
</dbReference>